<reference evidence="3" key="2">
    <citation type="submission" date="2025-04" db="UniProtKB">
        <authorList>
            <consortium name="RefSeq"/>
        </authorList>
    </citation>
    <scope>IDENTIFICATION</scope>
    <source>
        <tissue evidence="3">Leukocyte</tissue>
    </source>
</reference>
<dbReference type="Ensembl" id="ENSCCNT00000003470.1">
    <property type="protein sequence ID" value="ENSCCNP00000002609.1"/>
    <property type="gene ID" value="ENSCCNG00000002862.1"/>
</dbReference>
<dbReference type="KEGG" id="ccan:109683645"/>
<evidence type="ECO:0000256" key="1">
    <source>
        <dbReference type="SAM" id="MobiDB-lite"/>
    </source>
</evidence>
<reference evidence="2" key="1">
    <citation type="submission" date="2023-09" db="UniProtKB">
        <authorList>
            <consortium name="Ensembl"/>
        </authorList>
    </citation>
    <scope>IDENTIFICATION</scope>
</reference>
<protein>
    <submittedName>
        <fullName evidence="3">Uncharacterized protein LOC109683645</fullName>
    </submittedName>
</protein>
<evidence type="ECO:0000313" key="2">
    <source>
        <dbReference type="Ensembl" id="ENSCCNP00000002609.1"/>
    </source>
</evidence>
<organism evidence="2">
    <name type="scientific">Castor canadensis</name>
    <name type="common">American beaver</name>
    <dbReference type="NCBI Taxonomy" id="51338"/>
    <lineage>
        <taxon>Eukaryota</taxon>
        <taxon>Metazoa</taxon>
        <taxon>Chordata</taxon>
        <taxon>Craniata</taxon>
        <taxon>Vertebrata</taxon>
        <taxon>Euteleostomi</taxon>
        <taxon>Mammalia</taxon>
        <taxon>Eutheria</taxon>
        <taxon>Euarchontoglires</taxon>
        <taxon>Glires</taxon>
        <taxon>Rodentia</taxon>
        <taxon>Castorimorpha</taxon>
        <taxon>Castoridae</taxon>
        <taxon>Castor</taxon>
    </lineage>
</organism>
<dbReference type="AlphaFoldDB" id="A0A8C0ZLZ9"/>
<proteinExistence type="predicted"/>
<accession>A0A8C0ZLZ9</accession>
<feature type="region of interest" description="Disordered" evidence="1">
    <location>
        <begin position="24"/>
        <end position="45"/>
    </location>
</feature>
<name>A0A8C0ZLZ9_CASCN</name>
<evidence type="ECO:0000313" key="3">
    <source>
        <dbReference type="RefSeq" id="XP_020015211.1"/>
    </source>
</evidence>
<sequence>MKSCGVSLATAAAAAAAFGDEEKKMAAGKASGESEEASPSLTAEEREALSGLDSRLFGFVRFREDGARTKALLGKVRQPRAGALTRVSRASAAVAPGPAARSVLIVAADDGRGASGKLFPACALTPTSGYLACSLANSLSPLAAGGSEKSSALGPIPTGSAKLPPILSLCRARPMISEVPIEGQRIVNVCTFPQISAFLGSSSFYSFPSGRLFVMSAVNRTLGAFFGLCSRKGEVARSLGR</sequence>
<dbReference type="RefSeq" id="XP_020015211.1">
    <property type="nucleotide sequence ID" value="XM_020159622.1"/>
</dbReference>
<dbReference type="OrthoDB" id="418911at2759"/>
<gene>
    <name evidence="2 3" type="primary">LOC109683645</name>
</gene>